<sequence>MRFIDADELKRHIRWDYNFKVGFQLEDTQDEYAKLDRIIDSMKELKPLERDNGAEPILENHTSILHELHVDGHGEFKNRTTLEWKCPNCGWFVGELYCGFGKWHIQSETSYCAKCGQKIDWTKPKDLEKRRYEENKAKEREDWLKKNGIPLDNMNEGLRRKHGILLEEG</sequence>
<name>A0AAU8B7L5_9CAUD</name>
<accession>A0AAU8B7L5</accession>
<protein>
    <submittedName>
        <fullName evidence="1">Uncharacterized protein</fullName>
    </submittedName>
</protein>
<proteinExistence type="predicted"/>
<dbReference type="EMBL" id="PP511791">
    <property type="protein sequence ID" value="XCD07521.1"/>
    <property type="molecule type" value="Genomic_DNA"/>
</dbReference>
<reference evidence="1" key="1">
    <citation type="submission" date="2024-03" db="EMBL/GenBank/DDBJ databases">
        <title>Diverse circular DNA viruses in blood, oral, and fecal samples of captive lemurs.</title>
        <authorList>
            <person name="Paietta E.N."/>
            <person name="Kraberger S."/>
            <person name="Lund M.C."/>
            <person name="Custer J.M."/>
            <person name="Vargas K.M."/>
            <person name="Ehmke E.E."/>
            <person name="Yoder A.D."/>
            <person name="Varsani A."/>
        </authorList>
    </citation>
    <scope>NUCLEOTIDE SEQUENCE</scope>
    <source>
        <strain evidence="1">Duke_28FS_1</strain>
    </source>
</reference>
<evidence type="ECO:0000313" key="1">
    <source>
        <dbReference type="EMBL" id="XCD07521.1"/>
    </source>
</evidence>
<organism evidence="1">
    <name type="scientific">Dulem virus 39</name>
    <dbReference type="NCBI Taxonomy" id="3145757"/>
    <lineage>
        <taxon>Viruses</taxon>
        <taxon>Duplodnaviria</taxon>
        <taxon>Heunggongvirae</taxon>
        <taxon>Uroviricota</taxon>
        <taxon>Caudoviricetes</taxon>
    </lineage>
</organism>